<dbReference type="EMBL" id="CP031386">
    <property type="protein sequence ID" value="QPG96237.1"/>
    <property type="molecule type" value="Genomic_DNA"/>
</dbReference>
<dbReference type="GO" id="GO:0003676">
    <property type="term" value="F:nucleic acid binding"/>
    <property type="evidence" value="ECO:0007669"/>
    <property type="project" value="InterPro"/>
</dbReference>
<accession>A0A7S9KP38</accession>
<sequence>MVHNDGEIEQIGACTDDGYMFSGIIRTSVRTNRSPILRKIKPYFWNILVSDAKLVMQSFVDWLETLVINFDKNSSKNPKIMLVAHYGVSFDHSHVLRTMLKHGIQMPEMFLLDLVVMFKKMMGKKRSAKLAHSREKKYVP</sequence>
<protein>
    <submittedName>
        <fullName evidence="1">Uncharacterized protein</fullName>
    </submittedName>
</protein>
<dbReference type="OrthoDB" id="3907407at2759"/>
<name>A0A7S9KP38_EPIFF</name>
<dbReference type="InterPro" id="IPR036397">
    <property type="entry name" value="RNaseH_sf"/>
</dbReference>
<dbReference type="SUPFAM" id="SSF53098">
    <property type="entry name" value="Ribonuclease H-like"/>
    <property type="match status" value="1"/>
</dbReference>
<evidence type="ECO:0000313" key="1">
    <source>
        <dbReference type="EMBL" id="QPG96237.1"/>
    </source>
</evidence>
<dbReference type="Proteomes" id="UP000594364">
    <property type="component" value="Chromosome 2"/>
</dbReference>
<dbReference type="InterPro" id="IPR012337">
    <property type="entry name" value="RNaseH-like_sf"/>
</dbReference>
<organism evidence="1 2">
    <name type="scientific">Epichloe festucae (strain Fl1)</name>
    <dbReference type="NCBI Taxonomy" id="877507"/>
    <lineage>
        <taxon>Eukaryota</taxon>
        <taxon>Fungi</taxon>
        <taxon>Dikarya</taxon>
        <taxon>Ascomycota</taxon>
        <taxon>Pezizomycotina</taxon>
        <taxon>Sordariomycetes</taxon>
        <taxon>Hypocreomycetidae</taxon>
        <taxon>Hypocreales</taxon>
        <taxon>Clavicipitaceae</taxon>
        <taxon>Epichloe</taxon>
    </lineage>
</organism>
<gene>
    <name evidence="1" type="ORF">C2857_003624</name>
</gene>
<reference evidence="1 2" key="1">
    <citation type="journal article" date="2018" name="PLoS Genet.">
        <title>Repeat elements organise 3D genome structure and mediate transcription in the filamentous fungus Epichloe festucae.</title>
        <authorList>
            <person name="Winter D.J."/>
            <person name="Ganley A.R.D."/>
            <person name="Young C.A."/>
            <person name="Liachko I."/>
            <person name="Schardl C.L."/>
            <person name="Dupont P.Y."/>
            <person name="Berry D."/>
            <person name="Ram A."/>
            <person name="Scott B."/>
            <person name="Cox M.P."/>
        </authorList>
    </citation>
    <scope>NUCLEOTIDE SEQUENCE [LARGE SCALE GENOMIC DNA]</scope>
    <source>
        <strain evidence="1 2">Fl1</strain>
    </source>
</reference>
<dbReference type="AlphaFoldDB" id="A0A7S9KP38"/>
<proteinExistence type="predicted"/>
<evidence type="ECO:0000313" key="2">
    <source>
        <dbReference type="Proteomes" id="UP000594364"/>
    </source>
</evidence>
<dbReference type="Gene3D" id="3.30.420.10">
    <property type="entry name" value="Ribonuclease H-like superfamily/Ribonuclease H"/>
    <property type="match status" value="1"/>
</dbReference>
<keyword evidence="2" id="KW-1185">Reference proteome</keyword>